<protein>
    <submittedName>
        <fullName evidence="2">Uncharacterized protein</fullName>
    </submittedName>
</protein>
<name>A0A6J4VF07_9BACT</name>
<evidence type="ECO:0000256" key="1">
    <source>
        <dbReference type="SAM" id="MobiDB-lite"/>
    </source>
</evidence>
<reference evidence="2" key="1">
    <citation type="submission" date="2020-02" db="EMBL/GenBank/DDBJ databases">
        <authorList>
            <person name="Meier V. D."/>
        </authorList>
    </citation>
    <scope>NUCLEOTIDE SEQUENCE</scope>
    <source>
        <strain evidence="2">AVDCRST_MAG49</strain>
    </source>
</reference>
<accession>A0A6J4VF07</accession>
<evidence type="ECO:0000313" key="2">
    <source>
        <dbReference type="EMBL" id="CAA9573676.1"/>
    </source>
</evidence>
<proteinExistence type="predicted"/>
<gene>
    <name evidence="2" type="ORF">AVDCRST_MAG49-3909</name>
</gene>
<sequence>MTPTGSARSRRQGGATGNRWVAPLGQRRGDRGDDPAAAPTPRPGTVDRQSATGRLAPTAALDHRQPAR</sequence>
<organism evidence="2">
    <name type="scientific">uncultured Thermomicrobiales bacterium</name>
    <dbReference type="NCBI Taxonomy" id="1645740"/>
    <lineage>
        <taxon>Bacteria</taxon>
        <taxon>Pseudomonadati</taxon>
        <taxon>Thermomicrobiota</taxon>
        <taxon>Thermomicrobia</taxon>
        <taxon>Thermomicrobiales</taxon>
        <taxon>environmental samples</taxon>
    </lineage>
</organism>
<feature type="region of interest" description="Disordered" evidence="1">
    <location>
        <begin position="1"/>
        <end position="68"/>
    </location>
</feature>
<dbReference type="AlphaFoldDB" id="A0A6J4VF07"/>
<dbReference type="EMBL" id="CADCWG010000282">
    <property type="protein sequence ID" value="CAA9573676.1"/>
    <property type="molecule type" value="Genomic_DNA"/>
</dbReference>